<dbReference type="GO" id="GO:0032958">
    <property type="term" value="P:inositol phosphate biosynthetic process"/>
    <property type="evidence" value="ECO:0007669"/>
    <property type="project" value="TreeGrafter"/>
</dbReference>
<evidence type="ECO:0000256" key="7">
    <source>
        <dbReference type="ARBA" id="ARBA00022777"/>
    </source>
</evidence>
<dbReference type="Pfam" id="PF06090">
    <property type="entry name" value="Ins_P5_2-kin"/>
    <property type="match status" value="2"/>
</dbReference>
<keyword evidence="8 9" id="KW-0067">ATP-binding</keyword>
<feature type="region of interest" description="Disordered" evidence="10">
    <location>
        <begin position="1"/>
        <end position="90"/>
    </location>
</feature>
<evidence type="ECO:0000256" key="2">
    <source>
        <dbReference type="ARBA" id="ARBA00008305"/>
    </source>
</evidence>
<sequence length="522" mass="58067">MHQPSSSPPAALQQPQQPSSSRSSLHRPAGPLPPIMALQVVPPQRSEDSGSNQGDSAGDISDESISVPSQSTTPNRGSVAGDFDDDDPWVTPQDMALLQALGADPGLKGRAGLRQSRVRRLPRGTRPIKLIGEGAANAVFEFKIPRHSCSDPDFTGLLLRVAKVPSLNHPPTYNYLVQQDFYQAAIRPLLGIHAVQQELVNLHKSGVVDELNKFLRDVDQSRKAKFRGTFIGQTDWGFLVEDMRPQDPDECVLIEFKPKWLSQSPSAPEAAVRCRQCAMELRNLVKDPSRDRKLPERKPCPLALVNEDAPWQANSPFRLAPQLAGIGSDEHYREALRSIANHHAIRELKAQQDLHDKLGPLYAERSDPCFIIAMTLRDCTCFAQIHRRKQSIKIRMGDFDWKDPVVKFDRWRGAEEELIDGGFYTADWVLCGGSYYNPPTLCVLEFASGKRSNQAEVLNVQERDGAKKKTRDANVAKTDAGVKMFNHKTDVAALQELLEPYKAEPSSDPSTAVRDVSRGHQR</sequence>
<evidence type="ECO:0000256" key="4">
    <source>
        <dbReference type="ARBA" id="ARBA00014846"/>
    </source>
</evidence>
<evidence type="ECO:0000256" key="3">
    <source>
        <dbReference type="ARBA" id="ARBA00012023"/>
    </source>
</evidence>
<gene>
    <name evidence="11" type="ORF">TCAP_02167</name>
</gene>
<keyword evidence="12" id="KW-1185">Reference proteome</keyword>
<accession>A0A2K3QK52</accession>
<evidence type="ECO:0000256" key="8">
    <source>
        <dbReference type="ARBA" id="ARBA00022840"/>
    </source>
</evidence>
<protein>
    <recommendedName>
        <fullName evidence="4 9">Inositol-pentakisphosphate 2-kinase</fullName>
        <ecNumber evidence="3 9">2.7.1.158</ecNumber>
    </recommendedName>
</protein>
<evidence type="ECO:0000313" key="12">
    <source>
        <dbReference type="Proteomes" id="UP000236621"/>
    </source>
</evidence>
<comment type="catalytic activity">
    <reaction evidence="9">
        <text>1D-myo-inositol 1,3,4,5,6-pentakisphosphate + ATP = 1D-myo-inositol hexakisphosphate + ADP + H(+)</text>
        <dbReference type="Rhea" id="RHEA:20313"/>
        <dbReference type="ChEBI" id="CHEBI:15378"/>
        <dbReference type="ChEBI" id="CHEBI:30616"/>
        <dbReference type="ChEBI" id="CHEBI:57733"/>
        <dbReference type="ChEBI" id="CHEBI:58130"/>
        <dbReference type="ChEBI" id="CHEBI:456216"/>
        <dbReference type="EC" id="2.7.1.158"/>
    </reaction>
</comment>
<keyword evidence="7 9" id="KW-0418">Kinase</keyword>
<keyword evidence="5 9" id="KW-0808">Transferase</keyword>
<comment type="function">
    <text evidence="1">Has kinase activity and phosphorylates inositol-1,3,4,5,6-pentakisphosphate (Ins(1,3,4,5,6)P5) to produce 1,2,3,4,5,6-hexakisphosphate (InsP6), also known as phytate.</text>
</comment>
<dbReference type="EC" id="2.7.1.158" evidence="3 9"/>
<dbReference type="GO" id="GO:0005634">
    <property type="term" value="C:nucleus"/>
    <property type="evidence" value="ECO:0007669"/>
    <property type="project" value="TreeGrafter"/>
</dbReference>
<dbReference type="GO" id="GO:0005524">
    <property type="term" value="F:ATP binding"/>
    <property type="evidence" value="ECO:0007669"/>
    <property type="project" value="UniProtKB-KW"/>
</dbReference>
<name>A0A2K3QK52_9HYPO</name>
<evidence type="ECO:0000256" key="9">
    <source>
        <dbReference type="RuleBase" id="RU364126"/>
    </source>
</evidence>
<dbReference type="Proteomes" id="UP000236621">
    <property type="component" value="Unassembled WGS sequence"/>
</dbReference>
<comment type="function">
    <text evidence="9">Phosphorylates Ins(1,3,4,5,6)P5 at position 2 to form Ins(1,2,3,4,5,6)P6 (InsP6 or phytate).</text>
</comment>
<reference evidence="11 12" key="1">
    <citation type="submission" date="2017-08" db="EMBL/GenBank/DDBJ databases">
        <title>Harnessing the power of phylogenomics to disentangle the directionality and signatures of interkingdom host jumping in the parasitic fungal genus Tolypocladium.</title>
        <authorList>
            <person name="Quandt C.A."/>
            <person name="Patterson W."/>
            <person name="Spatafora J.W."/>
        </authorList>
    </citation>
    <scope>NUCLEOTIDE SEQUENCE [LARGE SCALE GENOMIC DNA]</scope>
    <source>
        <strain evidence="11 12">CBS 113982</strain>
    </source>
</reference>
<evidence type="ECO:0000256" key="1">
    <source>
        <dbReference type="ARBA" id="ARBA00003979"/>
    </source>
</evidence>
<keyword evidence="6 9" id="KW-0547">Nucleotide-binding</keyword>
<dbReference type="STRING" id="45235.A0A2K3QK52"/>
<evidence type="ECO:0000256" key="6">
    <source>
        <dbReference type="ARBA" id="ARBA00022741"/>
    </source>
</evidence>
<dbReference type="AlphaFoldDB" id="A0A2K3QK52"/>
<evidence type="ECO:0000313" key="11">
    <source>
        <dbReference type="EMBL" id="PNY27922.1"/>
    </source>
</evidence>
<dbReference type="PANTHER" id="PTHR14456">
    <property type="entry name" value="INOSITOL POLYPHOSPHATE KINASE 1"/>
    <property type="match status" value="1"/>
</dbReference>
<feature type="region of interest" description="Disordered" evidence="10">
    <location>
        <begin position="499"/>
        <end position="522"/>
    </location>
</feature>
<feature type="compositionally biased region" description="Polar residues" evidence="10">
    <location>
        <begin position="63"/>
        <end position="76"/>
    </location>
</feature>
<comment type="caution">
    <text evidence="11">The sequence shown here is derived from an EMBL/GenBank/DDBJ whole genome shotgun (WGS) entry which is preliminary data.</text>
</comment>
<dbReference type="GO" id="GO:0035299">
    <property type="term" value="F:inositol-1,3,4,5,6-pentakisphosphate 2-kinase activity"/>
    <property type="evidence" value="ECO:0007669"/>
    <property type="project" value="UniProtKB-EC"/>
</dbReference>
<evidence type="ECO:0000256" key="10">
    <source>
        <dbReference type="SAM" id="MobiDB-lite"/>
    </source>
</evidence>
<dbReference type="EMBL" id="NRSZ01000328">
    <property type="protein sequence ID" value="PNY27922.1"/>
    <property type="molecule type" value="Genomic_DNA"/>
</dbReference>
<dbReference type="PANTHER" id="PTHR14456:SF2">
    <property type="entry name" value="INOSITOL-PENTAKISPHOSPHATE 2-KINASE"/>
    <property type="match status" value="1"/>
</dbReference>
<dbReference type="OrthoDB" id="272370at2759"/>
<comment type="domain">
    <text evidence="9">The EXKPK motif is conserved in inositol-pentakisphosphate 2-kinases of both family 1 and 2.</text>
</comment>
<dbReference type="InterPro" id="IPR009286">
    <property type="entry name" value="Ins_P5_2-kin"/>
</dbReference>
<organism evidence="11 12">
    <name type="scientific">Tolypocladium capitatum</name>
    <dbReference type="NCBI Taxonomy" id="45235"/>
    <lineage>
        <taxon>Eukaryota</taxon>
        <taxon>Fungi</taxon>
        <taxon>Dikarya</taxon>
        <taxon>Ascomycota</taxon>
        <taxon>Pezizomycotina</taxon>
        <taxon>Sordariomycetes</taxon>
        <taxon>Hypocreomycetidae</taxon>
        <taxon>Hypocreales</taxon>
        <taxon>Ophiocordycipitaceae</taxon>
        <taxon>Tolypocladium</taxon>
    </lineage>
</organism>
<evidence type="ECO:0000256" key="5">
    <source>
        <dbReference type="ARBA" id="ARBA00022679"/>
    </source>
</evidence>
<comment type="similarity">
    <text evidence="2">Belongs to the IPK1 type 1 family.</text>
</comment>
<feature type="compositionally biased region" description="Low complexity" evidence="10">
    <location>
        <begin position="1"/>
        <end position="28"/>
    </location>
</feature>
<proteinExistence type="inferred from homology"/>